<dbReference type="PANTHER" id="PTHR11360">
    <property type="entry name" value="MONOCARBOXYLATE TRANSPORTER"/>
    <property type="match status" value="1"/>
</dbReference>
<dbReference type="PANTHER" id="PTHR11360:SF284">
    <property type="entry name" value="EG:103B4.3 PROTEIN-RELATED"/>
    <property type="match status" value="1"/>
</dbReference>
<dbReference type="AlphaFoldDB" id="A0A261XTE8"/>
<feature type="transmembrane region" description="Helical" evidence="3">
    <location>
        <begin position="70"/>
        <end position="88"/>
    </location>
</feature>
<feature type="transmembrane region" description="Helical" evidence="3">
    <location>
        <begin position="279"/>
        <end position="304"/>
    </location>
</feature>
<dbReference type="InterPro" id="IPR050327">
    <property type="entry name" value="Proton-linked_MCT"/>
</dbReference>
<dbReference type="SUPFAM" id="SSF103473">
    <property type="entry name" value="MFS general substrate transporter"/>
    <property type="match status" value="1"/>
</dbReference>
<protein>
    <recommendedName>
        <fullName evidence="4">Major facilitator superfamily (MFS) profile domain-containing protein</fullName>
    </recommendedName>
</protein>
<name>A0A261XTE8_9FUNG</name>
<dbReference type="PROSITE" id="PS50850">
    <property type="entry name" value="MFS"/>
    <property type="match status" value="1"/>
</dbReference>
<reference evidence="5 6" key="1">
    <citation type="journal article" date="2017" name="Mycologia">
        <title>Bifiguratus adelaidae, gen. et sp. nov., a new member of Mucoromycotina in endophytic and soil-dwelling habitats.</title>
        <authorList>
            <person name="Torres-Cruz T.J."/>
            <person name="Billingsley Tobias T.L."/>
            <person name="Almatruk M."/>
            <person name="Hesse C."/>
            <person name="Kuske C.R."/>
            <person name="Desiro A."/>
            <person name="Benucci G.M."/>
            <person name="Bonito G."/>
            <person name="Stajich J.E."/>
            <person name="Dunlap C."/>
            <person name="Arnold A.E."/>
            <person name="Porras-Alfaro A."/>
        </authorList>
    </citation>
    <scope>NUCLEOTIDE SEQUENCE [LARGE SCALE GENOMIC DNA]</scope>
    <source>
        <strain evidence="5 6">AZ0501</strain>
    </source>
</reference>
<keyword evidence="3" id="KW-0812">Transmembrane</keyword>
<keyword evidence="3" id="KW-1133">Transmembrane helix</keyword>
<gene>
    <name evidence="5" type="ORF">BZG36_05406</name>
</gene>
<comment type="similarity">
    <text evidence="2">Belongs to the major facilitator superfamily. Monocarboxylate porter (TC 2.A.1.13) family.</text>
</comment>
<comment type="subcellular location">
    <subcellularLocation>
        <location evidence="1">Membrane</location>
        <topology evidence="1">Multi-pass membrane protein</topology>
    </subcellularLocation>
</comment>
<evidence type="ECO:0000313" key="5">
    <source>
        <dbReference type="EMBL" id="OZJ01630.1"/>
    </source>
</evidence>
<organism evidence="5 6">
    <name type="scientific">Bifiguratus adelaidae</name>
    <dbReference type="NCBI Taxonomy" id="1938954"/>
    <lineage>
        <taxon>Eukaryota</taxon>
        <taxon>Fungi</taxon>
        <taxon>Fungi incertae sedis</taxon>
        <taxon>Mucoromycota</taxon>
        <taxon>Mucoromycotina</taxon>
        <taxon>Endogonomycetes</taxon>
        <taxon>Endogonales</taxon>
        <taxon>Endogonales incertae sedis</taxon>
        <taxon>Bifiguratus</taxon>
    </lineage>
</organism>
<dbReference type="GO" id="GO:0016020">
    <property type="term" value="C:membrane"/>
    <property type="evidence" value="ECO:0007669"/>
    <property type="project" value="UniProtKB-SubCell"/>
</dbReference>
<dbReference type="Gene3D" id="1.20.1250.20">
    <property type="entry name" value="MFS general substrate transporter like domains"/>
    <property type="match status" value="2"/>
</dbReference>
<comment type="caution">
    <text evidence="5">The sequence shown here is derived from an EMBL/GenBank/DDBJ whole genome shotgun (WGS) entry which is preliminary data.</text>
</comment>
<evidence type="ECO:0000256" key="1">
    <source>
        <dbReference type="ARBA" id="ARBA00004141"/>
    </source>
</evidence>
<dbReference type="Pfam" id="PF07690">
    <property type="entry name" value="MFS_1"/>
    <property type="match status" value="1"/>
</dbReference>
<accession>A0A261XTE8</accession>
<feature type="transmembrane region" description="Helical" evidence="3">
    <location>
        <begin position="344"/>
        <end position="364"/>
    </location>
</feature>
<sequence length="377" mass="40142">MTLEDEETLRVVGVFLVTFVVFGFSASWGVLQLAFLASFAILGGSLEAAFIFVIGPVAGPLIFKVGVRNVLILGSLILCLGVFLTSLIRSLWPLFFKVSLFAGVGSSMIFITSISIPAKWFTKKQGLALGIAASGGGFGGTTMFEINPQLIATVGLPWALRIQGLIRAAYRKKKAERCVDSKLLKMIHYDFLLLSAFLYGFGYLVTFFYIPSYAATKGFGAVNGSTAVAVYSAANGLGRLVLGTLGDVAGNFNMLILSNLLTGFLFLVVWNVTENLGALYTFSILGGFFSGGYWSVITAVVGQVVGLENLNTAMSILWLVNIPGFIFGGPITSGILQASKDGSYTGAISFGGAFLFASGAVLLYSRFTLEKRLLAKV</sequence>
<proteinExistence type="inferred from homology"/>
<feature type="transmembrane region" description="Helical" evidence="3">
    <location>
        <begin position="191"/>
        <end position="210"/>
    </location>
</feature>
<dbReference type="GO" id="GO:0022857">
    <property type="term" value="F:transmembrane transporter activity"/>
    <property type="evidence" value="ECO:0007669"/>
    <property type="project" value="InterPro"/>
</dbReference>
<feature type="transmembrane region" description="Helical" evidence="3">
    <location>
        <begin position="316"/>
        <end position="338"/>
    </location>
</feature>
<evidence type="ECO:0000313" key="6">
    <source>
        <dbReference type="Proteomes" id="UP000242875"/>
    </source>
</evidence>
<feature type="transmembrane region" description="Helical" evidence="3">
    <location>
        <begin position="94"/>
        <end position="114"/>
    </location>
</feature>
<evidence type="ECO:0000256" key="3">
    <source>
        <dbReference type="SAM" id="Phobius"/>
    </source>
</evidence>
<dbReference type="InterPro" id="IPR036259">
    <property type="entry name" value="MFS_trans_sf"/>
</dbReference>
<feature type="transmembrane region" description="Helical" evidence="3">
    <location>
        <begin position="150"/>
        <end position="170"/>
    </location>
</feature>
<evidence type="ECO:0000259" key="4">
    <source>
        <dbReference type="PROSITE" id="PS50850"/>
    </source>
</evidence>
<keyword evidence="6" id="KW-1185">Reference proteome</keyword>
<dbReference type="OrthoDB" id="6499973at2759"/>
<feature type="transmembrane region" description="Helical" evidence="3">
    <location>
        <begin position="12"/>
        <end position="31"/>
    </location>
</feature>
<dbReference type="InterPro" id="IPR011701">
    <property type="entry name" value="MFS"/>
</dbReference>
<evidence type="ECO:0000256" key="2">
    <source>
        <dbReference type="ARBA" id="ARBA00006727"/>
    </source>
</evidence>
<keyword evidence="3" id="KW-0472">Membrane</keyword>
<feature type="domain" description="Major facilitator superfamily (MFS) profile" evidence="4">
    <location>
        <begin position="188"/>
        <end position="377"/>
    </location>
</feature>
<feature type="transmembrane region" description="Helical" evidence="3">
    <location>
        <begin position="222"/>
        <end position="242"/>
    </location>
</feature>
<dbReference type="EMBL" id="MVBO01000281">
    <property type="protein sequence ID" value="OZJ01630.1"/>
    <property type="molecule type" value="Genomic_DNA"/>
</dbReference>
<feature type="transmembrane region" description="Helical" evidence="3">
    <location>
        <begin position="37"/>
        <end position="63"/>
    </location>
</feature>
<feature type="transmembrane region" description="Helical" evidence="3">
    <location>
        <begin position="254"/>
        <end position="273"/>
    </location>
</feature>
<feature type="transmembrane region" description="Helical" evidence="3">
    <location>
        <begin position="126"/>
        <end position="144"/>
    </location>
</feature>
<dbReference type="Proteomes" id="UP000242875">
    <property type="component" value="Unassembled WGS sequence"/>
</dbReference>
<dbReference type="InterPro" id="IPR020846">
    <property type="entry name" value="MFS_dom"/>
</dbReference>